<dbReference type="OrthoDB" id="5271918at2759"/>
<comment type="caution">
    <text evidence="1">The sequence shown here is derived from an EMBL/GenBank/DDBJ whole genome shotgun (WGS) entry which is preliminary data.</text>
</comment>
<accession>A0A9P4TM21</accession>
<gene>
    <name evidence="1" type="ORF">E8E13_002758</name>
</gene>
<dbReference type="AlphaFoldDB" id="A0A9P4TM21"/>
<evidence type="ECO:0000313" key="2">
    <source>
        <dbReference type="Proteomes" id="UP000801428"/>
    </source>
</evidence>
<dbReference type="EMBL" id="SWKU01000002">
    <property type="protein sequence ID" value="KAF3009475.1"/>
    <property type="molecule type" value="Genomic_DNA"/>
</dbReference>
<evidence type="ECO:0000313" key="1">
    <source>
        <dbReference type="EMBL" id="KAF3009475.1"/>
    </source>
</evidence>
<name>A0A9P4TM21_CURKU</name>
<sequence length="181" mass="20544">MSFETRPAFVHYGTYDDHTRTHPAMKWFEEYTNVIDAKEFDKIKNDYMDPDHLLVRNTGQEDKGAAASVAAIQNEIYAPFAKWSHVPFQLVAYETDEGWEMIGMATFYWTLAVPGKQESGSKVKDAQGNEWDGATPGGFGFKYKKVDGGIRLSKTQIMVDRVTAAVEMLKRGMMKPEDLMK</sequence>
<proteinExistence type="predicted"/>
<reference evidence="1" key="1">
    <citation type="submission" date="2019-04" db="EMBL/GenBank/DDBJ databases">
        <title>Sequencing of skin fungus with MAO and IRED activity.</title>
        <authorList>
            <person name="Marsaioli A.J."/>
            <person name="Bonatto J.M.C."/>
            <person name="Reis Junior O."/>
        </authorList>
    </citation>
    <scope>NUCLEOTIDE SEQUENCE</scope>
    <source>
        <strain evidence="1">30M1</strain>
    </source>
</reference>
<protein>
    <submittedName>
        <fullName evidence="1">Uncharacterized protein</fullName>
    </submittedName>
</protein>
<keyword evidence="2" id="KW-1185">Reference proteome</keyword>
<organism evidence="1 2">
    <name type="scientific">Curvularia kusanoi</name>
    <name type="common">Cochliobolus kusanoi</name>
    <dbReference type="NCBI Taxonomy" id="90978"/>
    <lineage>
        <taxon>Eukaryota</taxon>
        <taxon>Fungi</taxon>
        <taxon>Dikarya</taxon>
        <taxon>Ascomycota</taxon>
        <taxon>Pezizomycotina</taxon>
        <taxon>Dothideomycetes</taxon>
        <taxon>Pleosporomycetidae</taxon>
        <taxon>Pleosporales</taxon>
        <taxon>Pleosporineae</taxon>
        <taxon>Pleosporaceae</taxon>
        <taxon>Curvularia</taxon>
    </lineage>
</organism>
<dbReference type="Proteomes" id="UP000801428">
    <property type="component" value="Unassembled WGS sequence"/>
</dbReference>